<dbReference type="RefSeq" id="WP_074223768.1">
    <property type="nucleotide sequence ID" value="NZ_FSRC01000001.1"/>
</dbReference>
<dbReference type="Gene3D" id="3.60.10.10">
    <property type="entry name" value="Endonuclease/exonuclease/phosphatase"/>
    <property type="match status" value="1"/>
</dbReference>
<dbReference type="EMBL" id="FSRC01000001">
    <property type="protein sequence ID" value="SIN71425.1"/>
    <property type="molecule type" value="Genomic_DNA"/>
</dbReference>
<sequence length="330" mass="37836">MKLKIGVYNVEWMRELFDPEGNPTTTGKEGERSQQLAAVIEAMDPDFLGIVEGPNTLVNLSKTASLQLEAWVQAFLPQKNLKGIHGFPSPGQQELCALYNPDKINVLFTPEVKEGKRFDEPFVVDTLNRLIKEQYKHYRPPLELSILGLDDTLFTRVIIAHTKSKGIFDMVDYARFEQISQRDRLKLFAECMSIRQRCDEYLEKGQQVMVMGDINDGFELDFYENKFSKSAVELLLGDTWHPEFILKSVLPKPKLNSYGWTPNSSRFKDRITGDQVNVLIDHILVSQGIQVLHGKVWNPYLEKDDNLIQSVKTQLKNASDHFPIVSEIEF</sequence>
<dbReference type="AlphaFoldDB" id="A0A1N6DKW1"/>
<keyword evidence="2" id="KW-1185">Reference proteome</keyword>
<dbReference type="InterPro" id="IPR036691">
    <property type="entry name" value="Endo/exonu/phosph_ase_sf"/>
</dbReference>
<dbReference type="STRING" id="226505.SAMN05444394_1077"/>
<name>A0A1N6DKW1_9BACT</name>
<dbReference type="Proteomes" id="UP000185221">
    <property type="component" value="Unassembled WGS sequence"/>
</dbReference>
<proteinExistence type="predicted"/>
<gene>
    <name evidence="1" type="ORF">SAMN05444394_1077</name>
</gene>
<accession>A0A1N6DKW1</accession>
<organism evidence="1 2">
    <name type="scientific">Algoriphagus halophilus</name>
    <dbReference type="NCBI Taxonomy" id="226505"/>
    <lineage>
        <taxon>Bacteria</taxon>
        <taxon>Pseudomonadati</taxon>
        <taxon>Bacteroidota</taxon>
        <taxon>Cytophagia</taxon>
        <taxon>Cytophagales</taxon>
        <taxon>Cyclobacteriaceae</taxon>
        <taxon>Algoriphagus</taxon>
    </lineage>
</organism>
<evidence type="ECO:0000313" key="2">
    <source>
        <dbReference type="Proteomes" id="UP000185221"/>
    </source>
</evidence>
<dbReference type="OrthoDB" id="6199360at2"/>
<protein>
    <recommendedName>
        <fullName evidence="3">Endonuclease/Exonuclease/phosphatase family protein</fullName>
    </recommendedName>
</protein>
<evidence type="ECO:0008006" key="3">
    <source>
        <dbReference type="Google" id="ProtNLM"/>
    </source>
</evidence>
<dbReference type="SUPFAM" id="SSF56219">
    <property type="entry name" value="DNase I-like"/>
    <property type="match status" value="1"/>
</dbReference>
<reference evidence="2" key="1">
    <citation type="submission" date="2016-11" db="EMBL/GenBank/DDBJ databases">
        <authorList>
            <person name="Varghese N."/>
            <person name="Submissions S."/>
        </authorList>
    </citation>
    <scope>NUCLEOTIDE SEQUENCE [LARGE SCALE GENOMIC DNA]</scope>
    <source>
        <strain evidence="2">DSM 15292</strain>
    </source>
</reference>
<evidence type="ECO:0000313" key="1">
    <source>
        <dbReference type="EMBL" id="SIN71425.1"/>
    </source>
</evidence>